<evidence type="ECO:0000256" key="1">
    <source>
        <dbReference type="SAM" id="MobiDB-lite"/>
    </source>
</evidence>
<feature type="compositionally biased region" description="Polar residues" evidence="1">
    <location>
        <begin position="128"/>
        <end position="138"/>
    </location>
</feature>
<dbReference type="GeneID" id="37195203"/>
<dbReference type="EMBL" id="KZ824277">
    <property type="protein sequence ID" value="RAL13800.1"/>
    <property type="molecule type" value="Genomic_DNA"/>
</dbReference>
<evidence type="ECO:0000313" key="3">
    <source>
        <dbReference type="Proteomes" id="UP000248961"/>
    </source>
</evidence>
<gene>
    <name evidence="2" type="ORF">BO97DRAFT_26286</name>
</gene>
<feature type="region of interest" description="Disordered" evidence="1">
    <location>
        <begin position="121"/>
        <end position="146"/>
    </location>
</feature>
<name>A0A395I164_ASPHC</name>
<organism evidence="2 3">
    <name type="scientific">Aspergillus homomorphus (strain CBS 101889)</name>
    <dbReference type="NCBI Taxonomy" id="1450537"/>
    <lineage>
        <taxon>Eukaryota</taxon>
        <taxon>Fungi</taxon>
        <taxon>Dikarya</taxon>
        <taxon>Ascomycota</taxon>
        <taxon>Pezizomycotina</taxon>
        <taxon>Eurotiomycetes</taxon>
        <taxon>Eurotiomycetidae</taxon>
        <taxon>Eurotiales</taxon>
        <taxon>Aspergillaceae</taxon>
        <taxon>Aspergillus</taxon>
        <taxon>Aspergillus subgen. Circumdati</taxon>
    </lineage>
</organism>
<keyword evidence="3" id="KW-1185">Reference proteome</keyword>
<dbReference type="AlphaFoldDB" id="A0A395I164"/>
<sequence>MDQSLWFNSGTLEVLAVLLRNMFCARWRGWNATIGCVPFNLLLRGRGGEGAHLLILWLSAIVNLLPPLKNPSIFSNSFLEVFPFLIDRVHRAGCIITTSHSLQIVSRCHFPKNYQIQKWKKHGKSSLRKGTSSQSPQRSVRWGRLS</sequence>
<reference evidence="2 3" key="1">
    <citation type="submission" date="2018-02" db="EMBL/GenBank/DDBJ databases">
        <title>The genomes of Aspergillus section Nigri reveals drivers in fungal speciation.</title>
        <authorList>
            <consortium name="DOE Joint Genome Institute"/>
            <person name="Vesth T.C."/>
            <person name="Nybo J."/>
            <person name="Theobald S."/>
            <person name="Brandl J."/>
            <person name="Frisvad J.C."/>
            <person name="Nielsen K.F."/>
            <person name="Lyhne E.K."/>
            <person name="Kogle M.E."/>
            <person name="Kuo A."/>
            <person name="Riley R."/>
            <person name="Clum A."/>
            <person name="Nolan M."/>
            <person name="Lipzen A."/>
            <person name="Salamov A."/>
            <person name="Henrissat B."/>
            <person name="Wiebenga A."/>
            <person name="De vries R.P."/>
            <person name="Grigoriev I.V."/>
            <person name="Mortensen U.H."/>
            <person name="Andersen M.R."/>
            <person name="Baker S.E."/>
        </authorList>
    </citation>
    <scope>NUCLEOTIDE SEQUENCE [LARGE SCALE GENOMIC DNA]</scope>
    <source>
        <strain evidence="2 3">CBS 101889</strain>
    </source>
</reference>
<evidence type="ECO:0000313" key="2">
    <source>
        <dbReference type="EMBL" id="RAL13800.1"/>
    </source>
</evidence>
<dbReference type="RefSeq" id="XP_025552954.1">
    <property type="nucleotide sequence ID" value="XM_025690914.1"/>
</dbReference>
<protein>
    <submittedName>
        <fullName evidence="2">Uncharacterized protein</fullName>
    </submittedName>
</protein>
<accession>A0A395I164</accession>
<proteinExistence type="predicted"/>
<dbReference type="Proteomes" id="UP000248961">
    <property type="component" value="Unassembled WGS sequence"/>
</dbReference>
<dbReference type="VEuPathDB" id="FungiDB:BO97DRAFT_26286"/>